<reference evidence="2 3" key="2">
    <citation type="submission" date="2024-07" db="EMBL/GenBank/DDBJ databases">
        <authorList>
            <person name="Akdeniz Z."/>
        </authorList>
    </citation>
    <scope>NUCLEOTIDE SEQUENCE [LARGE SCALE GENOMIC DNA]</scope>
</reference>
<sequence length="585" mass="66998">MSDNIHYQQPVNITEIQDPQIYVCPHQQPNNFHHRISDTFGGTTLNYTQPKASISGYKPQFNIPTGDFAIVPHASYFQYDGKFTFKFPSAGKFMLNSGYWWFQQAVFNSTSKTYSYATTTRICMSEGPLNSFCVLRKAVPSYSTPLNDEDFIYLQRTLSQSKYSSEYQNAHSTTWFNSGTDQWVVEWLPNTIVVNGNINKKTYMSELEYAVAKTAAPVAAPNAARDIEIDDPQVKVINAVSAVALGENGALTASAAQFNYAFIQTKREFIIPFNLLNMQFDTENNLYYNVLNGQDVKLVVSFLEAKFAYCFDHSNGMVLVNGTDSNGYARTGLIDHKLHLMTKSDEDYKSDTAEKGVIGAKLKLYDCYNIATRTPVTGRVEEQISRSILSINDLVFFFQPTLDEEWNQFRQVSTFFKPDVIVDMLNNKIDKCLETLFPFKFNIRRQGGNDKVFTEDLNCLETFRYEYLRCMNYNQNITYGLTNDYSNMMSWITKFGFIAINLQNWNNDLKVDIMYDGVDNSGSAKLSIAWEIANYSEFKQDPQKYNPALQTNKTLINNYDCYCFLNYDALCNINVKTSRMSIDQE</sequence>
<accession>A0AA86V0U0</accession>
<dbReference type="EMBL" id="CAXDID020000171">
    <property type="protein sequence ID" value="CAL6047241.1"/>
    <property type="molecule type" value="Genomic_DNA"/>
</dbReference>
<evidence type="ECO:0000313" key="1">
    <source>
        <dbReference type="EMBL" id="CAI9971832.1"/>
    </source>
</evidence>
<reference evidence="1" key="1">
    <citation type="submission" date="2023-06" db="EMBL/GenBank/DDBJ databases">
        <authorList>
            <person name="Kurt Z."/>
        </authorList>
    </citation>
    <scope>NUCLEOTIDE SEQUENCE</scope>
</reference>
<name>A0AA86V0U0_9EUKA</name>
<dbReference type="Proteomes" id="UP001642409">
    <property type="component" value="Unassembled WGS sequence"/>
</dbReference>
<dbReference type="EMBL" id="CATOUU010001099">
    <property type="protein sequence ID" value="CAI9971832.1"/>
    <property type="molecule type" value="Genomic_DNA"/>
</dbReference>
<keyword evidence="3" id="KW-1185">Reference proteome</keyword>
<dbReference type="AlphaFoldDB" id="A0AA86V0U0"/>
<evidence type="ECO:0000313" key="3">
    <source>
        <dbReference type="Proteomes" id="UP001642409"/>
    </source>
</evidence>
<proteinExistence type="predicted"/>
<protein>
    <recommendedName>
        <fullName evidence="4">Major capsid protein</fullName>
    </recommendedName>
</protein>
<evidence type="ECO:0000313" key="2">
    <source>
        <dbReference type="EMBL" id="CAL6047241.1"/>
    </source>
</evidence>
<evidence type="ECO:0008006" key="4">
    <source>
        <dbReference type="Google" id="ProtNLM"/>
    </source>
</evidence>
<organism evidence="1">
    <name type="scientific">Hexamita inflata</name>
    <dbReference type="NCBI Taxonomy" id="28002"/>
    <lineage>
        <taxon>Eukaryota</taxon>
        <taxon>Metamonada</taxon>
        <taxon>Diplomonadida</taxon>
        <taxon>Hexamitidae</taxon>
        <taxon>Hexamitinae</taxon>
        <taxon>Hexamita</taxon>
    </lineage>
</organism>
<comment type="caution">
    <text evidence="1">The sequence shown here is derived from an EMBL/GenBank/DDBJ whole genome shotgun (WGS) entry which is preliminary data.</text>
</comment>
<gene>
    <name evidence="2" type="ORF">HINF_LOCUS42109</name>
    <name evidence="1" type="ORF">HINF_LOCUS59477</name>
</gene>